<dbReference type="InterPro" id="IPR029058">
    <property type="entry name" value="AB_hydrolase_fold"/>
</dbReference>
<dbReference type="Pfam" id="PF00151">
    <property type="entry name" value="Lipase"/>
    <property type="match status" value="1"/>
</dbReference>
<dbReference type="AlphaFoldDB" id="A0A1J1HJ03"/>
<comment type="subcellular location">
    <subcellularLocation>
        <location evidence="1">Secreted</location>
    </subcellularLocation>
</comment>
<dbReference type="GO" id="GO:0016298">
    <property type="term" value="F:lipase activity"/>
    <property type="evidence" value="ECO:0007669"/>
    <property type="project" value="InterPro"/>
</dbReference>
<dbReference type="PRINTS" id="PR00821">
    <property type="entry name" value="TAGLIPASE"/>
</dbReference>
<organism evidence="7 8">
    <name type="scientific">Clunio marinus</name>
    <dbReference type="NCBI Taxonomy" id="568069"/>
    <lineage>
        <taxon>Eukaryota</taxon>
        <taxon>Metazoa</taxon>
        <taxon>Ecdysozoa</taxon>
        <taxon>Arthropoda</taxon>
        <taxon>Hexapoda</taxon>
        <taxon>Insecta</taxon>
        <taxon>Pterygota</taxon>
        <taxon>Neoptera</taxon>
        <taxon>Endopterygota</taxon>
        <taxon>Diptera</taxon>
        <taxon>Nematocera</taxon>
        <taxon>Chironomoidea</taxon>
        <taxon>Chironomidae</taxon>
        <taxon>Clunio</taxon>
    </lineage>
</organism>
<dbReference type="GO" id="GO:0005615">
    <property type="term" value="C:extracellular space"/>
    <property type="evidence" value="ECO:0007669"/>
    <property type="project" value="TreeGrafter"/>
</dbReference>
<evidence type="ECO:0000313" key="7">
    <source>
        <dbReference type="EMBL" id="CRK86438.1"/>
    </source>
</evidence>
<feature type="domain" description="Lipase" evidence="6">
    <location>
        <begin position="56"/>
        <end position="303"/>
    </location>
</feature>
<evidence type="ECO:0000256" key="4">
    <source>
        <dbReference type="RuleBase" id="RU004262"/>
    </source>
</evidence>
<name>A0A1J1HJ03_9DIPT</name>
<protein>
    <submittedName>
        <fullName evidence="7">CLUMA_CG000024, isoform A</fullName>
    </submittedName>
</protein>
<comment type="similarity">
    <text evidence="2 4">Belongs to the AB hydrolase superfamily. Lipase family.</text>
</comment>
<keyword evidence="8" id="KW-1185">Reference proteome</keyword>
<evidence type="ECO:0000259" key="6">
    <source>
        <dbReference type="Pfam" id="PF00151"/>
    </source>
</evidence>
<dbReference type="PANTHER" id="PTHR11610:SF150">
    <property type="entry name" value="FI01825P-RELATED"/>
    <property type="match status" value="1"/>
</dbReference>
<dbReference type="PANTHER" id="PTHR11610">
    <property type="entry name" value="LIPASE"/>
    <property type="match status" value="1"/>
</dbReference>
<dbReference type="Gene3D" id="3.40.50.1820">
    <property type="entry name" value="alpha/beta hydrolase"/>
    <property type="match status" value="1"/>
</dbReference>
<dbReference type="SUPFAM" id="SSF53474">
    <property type="entry name" value="alpha/beta-Hydrolases"/>
    <property type="match status" value="1"/>
</dbReference>
<dbReference type="GO" id="GO:0016042">
    <property type="term" value="P:lipid catabolic process"/>
    <property type="evidence" value="ECO:0007669"/>
    <property type="project" value="TreeGrafter"/>
</dbReference>
<accession>A0A1J1HJ03</accession>
<dbReference type="InterPro" id="IPR013818">
    <property type="entry name" value="Lipase"/>
</dbReference>
<dbReference type="EMBL" id="CVRI01000001">
    <property type="protein sequence ID" value="CRK86438.1"/>
    <property type="molecule type" value="Genomic_DNA"/>
</dbReference>
<evidence type="ECO:0000256" key="5">
    <source>
        <dbReference type="SAM" id="SignalP"/>
    </source>
</evidence>
<sequence length="339" mass="36323">MNYYIFAAFCIIAVIASPLSDTNIFKVQNDNLKIVEIPDGFGGVKYVNIDEETEISPAYNPAQDVRFLLFTRRNPTQAQILSFNDMNTVTNSQFMPNRPTKFICHGWQSNANTEVNPITTAAYLAADDVNVIVVDWSVGAGSINYITSRNNVGPTGAHIAVFIDNLSRAGLIDFRTVQCAGQSLGAHVCGFTGKNTQTGRLNSIFGLDPAGPLFSVNDPANRLDAGDADYVESIHTDTVALGIGDPIGHVDFYPNGGTNMPGCTTAVCDHAIAANFFAETINSDRLWGRHCESLEAMLANSCTGPGLSMGGFPGNYATGPRGIYRMATNPSSPFGQGPF</sequence>
<keyword evidence="5" id="KW-0732">Signal</keyword>
<dbReference type="CDD" id="cd00707">
    <property type="entry name" value="Pancreat_lipase_like"/>
    <property type="match status" value="1"/>
</dbReference>
<dbReference type="OrthoDB" id="199913at2759"/>
<dbReference type="Proteomes" id="UP000183832">
    <property type="component" value="Unassembled WGS sequence"/>
</dbReference>
<feature type="signal peptide" evidence="5">
    <location>
        <begin position="1"/>
        <end position="16"/>
    </location>
</feature>
<feature type="chain" id="PRO_5012588438" evidence="5">
    <location>
        <begin position="17"/>
        <end position="339"/>
    </location>
</feature>
<evidence type="ECO:0000256" key="3">
    <source>
        <dbReference type="ARBA" id="ARBA00022525"/>
    </source>
</evidence>
<evidence type="ECO:0000256" key="2">
    <source>
        <dbReference type="ARBA" id="ARBA00010701"/>
    </source>
</evidence>
<dbReference type="InterPro" id="IPR000734">
    <property type="entry name" value="TAG_lipase"/>
</dbReference>
<dbReference type="InterPro" id="IPR033906">
    <property type="entry name" value="Lipase_N"/>
</dbReference>
<reference evidence="7 8" key="1">
    <citation type="submission" date="2015-04" db="EMBL/GenBank/DDBJ databases">
        <authorList>
            <person name="Syromyatnikov M.Y."/>
            <person name="Popov V.N."/>
        </authorList>
    </citation>
    <scope>NUCLEOTIDE SEQUENCE [LARGE SCALE GENOMIC DNA]</scope>
</reference>
<evidence type="ECO:0000256" key="1">
    <source>
        <dbReference type="ARBA" id="ARBA00004613"/>
    </source>
</evidence>
<dbReference type="GO" id="GO:0017171">
    <property type="term" value="F:serine hydrolase activity"/>
    <property type="evidence" value="ECO:0007669"/>
    <property type="project" value="TreeGrafter"/>
</dbReference>
<keyword evidence="3" id="KW-0964">Secreted</keyword>
<evidence type="ECO:0000313" key="8">
    <source>
        <dbReference type="Proteomes" id="UP000183832"/>
    </source>
</evidence>
<gene>
    <name evidence="7" type="primary">similar to Lipase member H</name>
    <name evidence="7" type="ORF">CLUMA_CG000024</name>
</gene>
<dbReference type="STRING" id="568069.A0A1J1HJ03"/>
<proteinExistence type="inferred from homology"/>